<comment type="caution">
    <text evidence="8">The sequence shown here is derived from an EMBL/GenBank/DDBJ whole genome shotgun (WGS) entry which is preliminary data.</text>
</comment>
<comment type="similarity">
    <text evidence="1 5 6">Belongs to the universal ribosomal protein uS9 family.</text>
</comment>
<dbReference type="HAMAP" id="MF_00532_B">
    <property type="entry name" value="Ribosomal_uS9_B"/>
    <property type="match status" value="1"/>
</dbReference>
<evidence type="ECO:0000313" key="7">
    <source>
        <dbReference type="EMBL" id="MBM9577693.1"/>
    </source>
</evidence>
<dbReference type="InterPro" id="IPR020574">
    <property type="entry name" value="Ribosomal_uS9_CS"/>
</dbReference>
<dbReference type="InterPro" id="IPR000754">
    <property type="entry name" value="Ribosomal_uS9"/>
</dbReference>
<dbReference type="SUPFAM" id="SSF54211">
    <property type="entry name" value="Ribosomal protein S5 domain 2-like"/>
    <property type="match status" value="1"/>
</dbReference>
<dbReference type="RefSeq" id="WP_205279809.1">
    <property type="nucleotide sequence ID" value="NZ_JAFFPU010000038.1"/>
</dbReference>
<keyword evidence="9" id="KW-1185">Reference proteome</keyword>
<name>A0ABS2UEU2_9LEPT</name>
<dbReference type="InterPro" id="IPR020568">
    <property type="entry name" value="Ribosomal_Su5_D2-typ_SF"/>
</dbReference>
<dbReference type="EMBL" id="JAFFPU010000038">
    <property type="protein sequence ID" value="MBM9577693.1"/>
    <property type="molecule type" value="Genomic_DNA"/>
</dbReference>
<dbReference type="PANTHER" id="PTHR21569:SF1">
    <property type="entry name" value="SMALL RIBOSOMAL SUBUNIT PROTEIN US9M"/>
    <property type="match status" value="1"/>
</dbReference>
<dbReference type="GO" id="GO:0005840">
    <property type="term" value="C:ribosome"/>
    <property type="evidence" value="ECO:0007669"/>
    <property type="project" value="UniProtKB-KW"/>
</dbReference>
<accession>A0ABS2UEU2</accession>
<evidence type="ECO:0000256" key="4">
    <source>
        <dbReference type="ARBA" id="ARBA00035259"/>
    </source>
</evidence>
<dbReference type="PROSITE" id="PS00360">
    <property type="entry name" value="RIBOSOMAL_S9"/>
    <property type="match status" value="1"/>
</dbReference>
<proteinExistence type="inferred from homology"/>
<evidence type="ECO:0000256" key="1">
    <source>
        <dbReference type="ARBA" id="ARBA00005251"/>
    </source>
</evidence>
<dbReference type="InterPro" id="IPR023035">
    <property type="entry name" value="Ribosomal_uS9_bac/plastid"/>
</dbReference>
<dbReference type="EMBL" id="JAFFPU010000038">
    <property type="protein sequence ID" value="MBM9577727.1"/>
    <property type="molecule type" value="Genomic_DNA"/>
</dbReference>
<reference evidence="8 9" key="1">
    <citation type="submission" date="2021-02" db="EMBL/GenBank/DDBJ databases">
        <title>Leptospira ainlahdjerensis sp. nov., Leptospira ainazelensis sp. nov., Leptospira abararensis sp. nov. and Leptospira chreensis sp. nov., four new species isolated from water sources in Algeria.</title>
        <authorList>
            <person name="Amara Korba A."/>
            <person name="Kainiu M."/>
            <person name="Vincent A.T."/>
            <person name="Mariet J.-F."/>
            <person name="Veyrier F.J."/>
            <person name="Goarant C."/>
            <person name="Picardeau M."/>
        </authorList>
    </citation>
    <scope>NUCLEOTIDE SEQUENCE [LARGE SCALE GENOMIC DNA]</scope>
    <source>
        <strain evidence="8 9">201903070</strain>
    </source>
</reference>
<evidence type="ECO:0000256" key="5">
    <source>
        <dbReference type="HAMAP-Rule" id="MF_00532"/>
    </source>
</evidence>
<gene>
    <name evidence="5 8" type="primary">rpsI</name>
    <name evidence="7" type="ORF">JWG45_11070</name>
    <name evidence="8" type="ORF">JWG45_11245</name>
</gene>
<organism evidence="8 9">
    <name type="scientific">Leptospira ainlahdjerensis</name>
    <dbReference type="NCBI Taxonomy" id="2810033"/>
    <lineage>
        <taxon>Bacteria</taxon>
        <taxon>Pseudomonadati</taxon>
        <taxon>Spirochaetota</taxon>
        <taxon>Spirochaetia</taxon>
        <taxon>Leptospirales</taxon>
        <taxon>Leptospiraceae</taxon>
        <taxon>Leptospira</taxon>
    </lineage>
</organism>
<keyword evidence="3 5" id="KW-0687">Ribonucleoprotein</keyword>
<evidence type="ECO:0000256" key="6">
    <source>
        <dbReference type="RuleBase" id="RU003815"/>
    </source>
</evidence>
<keyword evidence="2 5" id="KW-0689">Ribosomal protein</keyword>
<evidence type="ECO:0000256" key="3">
    <source>
        <dbReference type="ARBA" id="ARBA00023274"/>
    </source>
</evidence>
<dbReference type="InterPro" id="IPR014721">
    <property type="entry name" value="Ribsml_uS5_D2-typ_fold_subgr"/>
</dbReference>
<dbReference type="PANTHER" id="PTHR21569">
    <property type="entry name" value="RIBOSOMAL PROTEIN S9"/>
    <property type="match status" value="1"/>
</dbReference>
<protein>
    <recommendedName>
        <fullName evidence="4 5">Small ribosomal subunit protein uS9</fullName>
    </recommendedName>
</protein>
<evidence type="ECO:0000256" key="2">
    <source>
        <dbReference type="ARBA" id="ARBA00022980"/>
    </source>
</evidence>
<evidence type="ECO:0000313" key="9">
    <source>
        <dbReference type="Proteomes" id="UP000724686"/>
    </source>
</evidence>
<dbReference type="Proteomes" id="UP000724686">
    <property type="component" value="Unassembled WGS sequence"/>
</dbReference>
<dbReference type="Pfam" id="PF00380">
    <property type="entry name" value="Ribosomal_S9"/>
    <property type="match status" value="1"/>
</dbReference>
<sequence>MAPAAAKEIWAVGRRKTSVARVKIKEGSGKITVNHKDIKEYLQNRKSIIDEAIRPLTLLNVTDKYDLNLNVSGGGITGQVGAIRHALARAICRIKPEFRPAVKKEGFLTRDPRMVERKKYGLHKARRGTQFSKR</sequence>
<evidence type="ECO:0000313" key="8">
    <source>
        <dbReference type="EMBL" id="MBM9577727.1"/>
    </source>
</evidence>
<dbReference type="Gene3D" id="3.30.230.10">
    <property type="match status" value="1"/>
</dbReference>
<dbReference type="NCBIfam" id="NF001099">
    <property type="entry name" value="PRK00132.1"/>
    <property type="match status" value="1"/>
</dbReference>